<keyword evidence="6" id="KW-0119">Carbohydrate metabolism</keyword>
<comment type="caution">
    <text evidence="9">The sequence shown here is derived from an EMBL/GenBank/DDBJ whole genome shotgun (WGS) entry which is preliminary data.</text>
</comment>
<evidence type="ECO:0000256" key="2">
    <source>
        <dbReference type="ARBA" id="ARBA00022679"/>
    </source>
</evidence>
<sequence>MRAREKVKRLEEAAAWCTALRRDGRRIVFTNGCFDLLHVGHLRYLEEARSLGDVLVVGVNTDASVRRIKGQDRPVMDENARSELVAGLHCVDCVVLFDTPDPLPVIQSLDPHILVKGADWPLEKIVGAAWVMQRGGTVARIPLVEGYSTTSIVEKILRSRSPGPTG</sequence>
<gene>
    <name evidence="9" type="primary">rfaE2</name>
    <name evidence="9" type="ORF">ENS06_05625</name>
</gene>
<dbReference type="InterPro" id="IPR011914">
    <property type="entry name" value="RfaE_dom_II"/>
</dbReference>
<evidence type="ECO:0000256" key="5">
    <source>
        <dbReference type="ARBA" id="ARBA00022840"/>
    </source>
</evidence>
<dbReference type="InterPro" id="IPR004821">
    <property type="entry name" value="Cyt_trans-like"/>
</dbReference>
<evidence type="ECO:0000259" key="8">
    <source>
        <dbReference type="Pfam" id="PF01467"/>
    </source>
</evidence>
<dbReference type="PANTHER" id="PTHR43793:SF2">
    <property type="entry name" value="BIFUNCTIONAL PROTEIN HLDE"/>
    <property type="match status" value="1"/>
</dbReference>
<evidence type="ECO:0000256" key="7">
    <source>
        <dbReference type="ARBA" id="ARBA00047428"/>
    </source>
</evidence>
<dbReference type="EC" id="2.7.7.70" evidence="1"/>
<dbReference type="AlphaFoldDB" id="A0A832EJ93"/>
<evidence type="ECO:0000256" key="6">
    <source>
        <dbReference type="ARBA" id="ARBA00023277"/>
    </source>
</evidence>
<keyword evidence="3 9" id="KW-0548">Nucleotidyltransferase</keyword>
<dbReference type="SUPFAM" id="SSF52374">
    <property type="entry name" value="Nucleotidylyl transferase"/>
    <property type="match status" value="1"/>
</dbReference>
<dbReference type="NCBIfam" id="TIGR00125">
    <property type="entry name" value="cyt_tran_rel"/>
    <property type="match status" value="1"/>
</dbReference>
<feature type="domain" description="Cytidyltransferase-like" evidence="8">
    <location>
        <begin position="29"/>
        <end position="154"/>
    </location>
</feature>
<comment type="catalytic activity">
    <reaction evidence="7">
        <text>D-glycero-beta-D-manno-heptose 1-phosphate + ATP + H(+) = ADP-D-glycero-beta-D-manno-heptose + diphosphate</text>
        <dbReference type="Rhea" id="RHEA:27465"/>
        <dbReference type="ChEBI" id="CHEBI:15378"/>
        <dbReference type="ChEBI" id="CHEBI:30616"/>
        <dbReference type="ChEBI" id="CHEBI:33019"/>
        <dbReference type="ChEBI" id="CHEBI:59967"/>
        <dbReference type="ChEBI" id="CHEBI:61593"/>
        <dbReference type="EC" id="2.7.7.70"/>
    </reaction>
</comment>
<evidence type="ECO:0000256" key="4">
    <source>
        <dbReference type="ARBA" id="ARBA00022741"/>
    </source>
</evidence>
<dbReference type="GO" id="GO:0005524">
    <property type="term" value="F:ATP binding"/>
    <property type="evidence" value="ECO:0007669"/>
    <property type="project" value="UniProtKB-KW"/>
</dbReference>
<reference evidence="9" key="1">
    <citation type="journal article" date="2020" name="mSystems">
        <title>Genome- and Community-Level Interaction Insights into Carbon Utilization and Element Cycling Functions of Hydrothermarchaeota in Hydrothermal Sediment.</title>
        <authorList>
            <person name="Zhou Z."/>
            <person name="Liu Y."/>
            <person name="Xu W."/>
            <person name="Pan J."/>
            <person name="Luo Z.H."/>
            <person name="Li M."/>
        </authorList>
    </citation>
    <scope>NUCLEOTIDE SEQUENCE [LARGE SCALE GENOMIC DNA]</scope>
    <source>
        <strain evidence="9">SpSt-456</strain>
    </source>
</reference>
<dbReference type="InterPro" id="IPR014729">
    <property type="entry name" value="Rossmann-like_a/b/a_fold"/>
</dbReference>
<keyword evidence="4" id="KW-0547">Nucleotide-binding</keyword>
<organism evidence="9">
    <name type="scientific">Desulfacinum infernum</name>
    <dbReference type="NCBI Taxonomy" id="35837"/>
    <lineage>
        <taxon>Bacteria</taxon>
        <taxon>Pseudomonadati</taxon>
        <taxon>Thermodesulfobacteriota</taxon>
        <taxon>Syntrophobacteria</taxon>
        <taxon>Syntrophobacterales</taxon>
        <taxon>Syntrophobacteraceae</taxon>
        <taxon>Desulfacinum</taxon>
    </lineage>
</organism>
<dbReference type="Pfam" id="PF01467">
    <property type="entry name" value="CTP_transf_like"/>
    <property type="match status" value="1"/>
</dbReference>
<name>A0A832EJ93_9BACT</name>
<proteinExistence type="predicted"/>
<dbReference type="InterPro" id="IPR050385">
    <property type="entry name" value="Archaeal_FAD_synthase"/>
</dbReference>
<keyword evidence="5" id="KW-0067">ATP-binding</keyword>
<protein>
    <recommendedName>
        <fullName evidence="1">D-glycero-beta-D-manno-heptose 1-phosphate adenylyltransferase</fullName>
        <ecNumber evidence="1">2.7.7.70</ecNumber>
    </recommendedName>
</protein>
<dbReference type="GO" id="GO:0016779">
    <property type="term" value="F:nucleotidyltransferase activity"/>
    <property type="evidence" value="ECO:0007669"/>
    <property type="project" value="UniProtKB-KW"/>
</dbReference>
<evidence type="ECO:0000256" key="3">
    <source>
        <dbReference type="ARBA" id="ARBA00022695"/>
    </source>
</evidence>
<dbReference type="NCBIfam" id="TIGR02199">
    <property type="entry name" value="rfaE_dom_II"/>
    <property type="match status" value="1"/>
</dbReference>
<dbReference type="GO" id="GO:0005975">
    <property type="term" value="P:carbohydrate metabolic process"/>
    <property type="evidence" value="ECO:0007669"/>
    <property type="project" value="InterPro"/>
</dbReference>
<keyword evidence="2 9" id="KW-0808">Transferase</keyword>
<dbReference type="EMBL" id="DSTK01000016">
    <property type="protein sequence ID" value="HFK96788.1"/>
    <property type="molecule type" value="Genomic_DNA"/>
</dbReference>
<dbReference type="PANTHER" id="PTHR43793">
    <property type="entry name" value="FAD SYNTHASE"/>
    <property type="match status" value="1"/>
</dbReference>
<accession>A0A832EJ93</accession>
<evidence type="ECO:0000313" key="9">
    <source>
        <dbReference type="EMBL" id="HFK96788.1"/>
    </source>
</evidence>
<dbReference type="Gene3D" id="3.40.50.620">
    <property type="entry name" value="HUPs"/>
    <property type="match status" value="1"/>
</dbReference>
<dbReference type="GO" id="GO:0016773">
    <property type="term" value="F:phosphotransferase activity, alcohol group as acceptor"/>
    <property type="evidence" value="ECO:0007669"/>
    <property type="project" value="InterPro"/>
</dbReference>
<evidence type="ECO:0000256" key="1">
    <source>
        <dbReference type="ARBA" id="ARBA00012519"/>
    </source>
</evidence>